<evidence type="ECO:0000313" key="2">
    <source>
        <dbReference type="EMBL" id="MCP3422273.1"/>
    </source>
</evidence>
<protein>
    <recommendedName>
        <fullName evidence="4">SRPBCC family protein</fullName>
    </recommendedName>
</protein>
<accession>A0ABT1KZ28</accession>
<reference evidence="2 3" key="1">
    <citation type="submission" date="2022-06" db="EMBL/GenBank/DDBJ databases">
        <authorList>
            <person name="So Y."/>
        </authorList>
    </citation>
    <scope>NUCLEOTIDE SEQUENCE [LARGE SCALE GENOMIC DNA]</scope>
    <source>
        <strain evidence="2 3">STR3</strain>
    </source>
</reference>
<proteinExistence type="predicted"/>
<evidence type="ECO:0000256" key="1">
    <source>
        <dbReference type="SAM" id="MobiDB-lite"/>
    </source>
</evidence>
<keyword evidence="3" id="KW-1185">Reference proteome</keyword>
<feature type="compositionally biased region" description="Basic and acidic residues" evidence="1">
    <location>
        <begin position="225"/>
        <end position="239"/>
    </location>
</feature>
<evidence type="ECO:0000313" key="3">
    <source>
        <dbReference type="Proteomes" id="UP001204524"/>
    </source>
</evidence>
<evidence type="ECO:0008006" key="4">
    <source>
        <dbReference type="Google" id="ProtNLM"/>
    </source>
</evidence>
<dbReference type="SUPFAM" id="SSF55961">
    <property type="entry name" value="Bet v1-like"/>
    <property type="match status" value="1"/>
</dbReference>
<dbReference type="EMBL" id="JANARS010000004">
    <property type="protein sequence ID" value="MCP3422273.1"/>
    <property type="molecule type" value="Genomic_DNA"/>
</dbReference>
<feature type="region of interest" description="Disordered" evidence="1">
    <location>
        <begin position="215"/>
        <end position="239"/>
    </location>
</feature>
<dbReference type="Proteomes" id="UP001204524">
    <property type="component" value="Unassembled WGS sequence"/>
</dbReference>
<gene>
    <name evidence="2" type="ORF">NCI01_10745</name>
</gene>
<name>A0ABT1KZ28_9ACTN</name>
<organism evidence="2 3">
    <name type="scientific">Nocardioides pinisoli</name>
    <dbReference type="NCBI Taxonomy" id="2950279"/>
    <lineage>
        <taxon>Bacteria</taxon>
        <taxon>Bacillati</taxon>
        <taxon>Actinomycetota</taxon>
        <taxon>Actinomycetes</taxon>
        <taxon>Propionibacteriales</taxon>
        <taxon>Nocardioidaceae</taxon>
        <taxon>Nocardioides</taxon>
    </lineage>
</organism>
<comment type="caution">
    <text evidence="2">The sequence shown here is derived from an EMBL/GenBank/DDBJ whole genome shotgun (WGS) entry which is preliminary data.</text>
</comment>
<dbReference type="RefSeq" id="WP_254181472.1">
    <property type="nucleotide sequence ID" value="NZ_JANARS010000004.1"/>
</dbReference>
<sequence length="239" mass="26600">MLDRLVGAGAALLAAGAALQVLGRRAGSTAEERAARLPGDDLVVHPQMVMDHAITVAAGREEVWPWLTQMGWHLGGWYTPSWVDRLLFPDNWASLDRLDPRLVRDLQVGDVVPDGRPGTAHFRVAQVESPELLVLGSVTHVPPRWAVDRGAQITWTWTIHLTALPGRATRVHLRVRERTSPAWLTGFYVATVVPSDFVMSRGMLHGLKDRAEARRAPVESGRAPLDQERYLQRDRRARA</sequence>